<proteinExistence type="predicted"/>
<evidence type="ECO:0000313" key="1">
    <source>
        <dbReference type="EMBL" id="CAA9404809.1"/>
    </source>
</evidence>
<reference evidence="1" key="1">
    <citation type="submission" date="2020-02" db="EMBL/GenBank/DDBJ databases">
        <authorList>
            <person name="Meier V. D."/>
        </authorList>
    </citation>
    <scope>NUCLEOTIDE SEQUENCE</scope>
    <source>
        <strain evidence="1">AVDCRST_MAG94</strain>
    </source>
</reference>
<sequence>HSTRSPSLLRWRLSRAIYRCDLFRSRKYSWHCKLSCRTVGS</sequence>
<organism evidence="1">
    <name type="scientific">uncultured Leptolyngbya sp</name>
    <dbReference type="NCBI Taxonomy" id="332963"/>
    <lineage>
        <taxon>Bacteria</taxon>
        <taxon>Bacillati</taxon>
        <taxon>Cyanobacteriota</taxon>
        <taxon>Cyanophyceae</taxon>
        <taxon>Leptolyngbyales</taxon>
        <taxon>Leptolyngbyaceae</taxon>
        <taxon>Leptolyngbya group</taxon>
        <taxon>Leptolyngbya</taxon>
        <taxon>environmental samples</taxon>
    </lineage>
</organism>
<accession>A0A6J4P2X0</accession>
<gene>
    <name evidence="1" type="ORF">AVDCRST_MAG94-6104</name>
</gene>
<feature type="non-terminal residue" evidence="1">
    <location>
        <position position="41"/>
    </location>
</feature>
<protein>
    <submittedName>
        <fullName evidence="1">Uncharacterized protein</fullName>
    </submittedName>
</protein>
<dbReference type="EMBL" id="CADCTY010002104">
    <property type="protein sequence ID" value="CAA9404809.1"/>
    <property type="molecule type" value="Genomic_DNA"/>
</dbReference>
<name>A0A6J4P2X0_9CYAN</name>
<feature type="non-terminal residue" evidence="1">
    <location>
        <position position="1"/>
    </location>
</feature>
<dbReference type="AlphaFoldDB" id="A0A6J4P2X0"/>